<name>A0ABU0EQC7_9PSEU</name>
<feature type="compositionally biased region" description="Gly residues" evidence="1">
    <location>
        <begin position="406"/>
        <end position="436"/>
    </location>
</feature>
<reference evidence="2 3" key="1">
    <citation type="submission" date="2023-07" db="EMBL/GenBank/DDBJ databases">
        <title>Sequencing the genomes of 1000 actinobacteria strains.</title>
        <authorList>
            <person name="Klenk H.-P."/>
        </authorList>
    </citation>
    <scope>NUCLEOTIDE SEQUENCE [LARGE SCALE GENOMIC DNA]</scope>
    <source>
        <strain evidence="2 3">DSM 45805</strain>
    </source>
</reference>
<protein>
    <recommendedName>
        <fullName evidence="4">Proteins of 100 residues with WXG</fullName>
    </recommendedName>
</protein>
<evidence type="ECO:0000313" key="2">
    <source>
        <dbReference type="EMBL" id="MDQ0377504.1"/>
    </source>
</evidence>
<evidence type="ECO:0000256" key="1">
    <source>
        <dbReference type="SAM" id="MobiDB-lite"/>
    </source>
</evidence>
<feature type="region of interest" description="Disordered" evidence="1">
    <location>
        <begin position="762"/>
        <end position="795"/>
    </location>
</feature>
<evidence type="ECO:0000313" key="3">
    <source>
        <dbReference type="Proteomes" id="UP001229651"/>
    </source>
</evidence>
<feature type="region of interest" description="Disordered" evidence="1">
    <location>
        <begin position="832"/>
        <end position="878"/>
    </location>
</feature>
<feature type="region of interest" description="Disordered" evidence="1">
    <location>
        <begin position="567"/>
        <end position="635"/>
    </location>
</feature>
<dbReference type="Gene3D" id="1.10.287.1060">
    <property type="entry name" value="ESAT-6-like"/>
    <property type="match status" value="1"/>
</dbReference>
<feature type="compositionally biased region" description="Pro residues" evidence="1">
    <location>
        <begin position="440"/>
        <end position="463"/>
    </location>
</feature>
<gene>
    <name evidence="2" type="ORF">FB470_001498</name>
</gene>
<accession>A0ABU0EQC7</accession>
<keyword evidence="3" id="KW-1185">Reference proteome</keyword>
<proteinExistence type="predicted"/>
<dbReference type="SUPFAM" id="SSF140453">
    <property type="entry name" value="EsxAB dimer-like"/>
    <property type="match status" value="1"/>
</dbReference>
<sequence length="907" mass="89871">MAQRLPTIQEVQQLVDDPKIDDDTKRTLLTRYFDAIDNVDPVVYGFTNDNQKKQLLEQYQDRFGFDATDLRDGPYAYDAYSKAQGQHDANLDAAREAEKRAVGDGKARLDGLTGKASDIAAGAGNSNEILDTAVAGLDTFRNWLPVYRKARAIVAPGLPDFGLQQDILDRYDEQRDIPFDKFAAGVNEIVQVRESVADASPTQNQAMQNLFGQWEGDGKNAASASWAKFGDGVKTVEQTLEHAADVINRTIAAIAASCREKASWVLRFSFQVWPQNGGLTAQEMDRLARIAELGRNASADDFKHLLGYLLATRSPLAGQLMAGESFGMSDELLDAVQAWAKQQLTDFCTWFSRFVGDFQTMCENTRVAVASQWSALNTELQKVPDNPFAAVGEAAAAPPARTAARGGSGGSGSSGGSGGSGGGAGGGPAGSGGGAGAVPPAAPAVVPPAPAGPAAAPPVVPPEPGERDTLTVQRGDSRIEMSEPDRNGRMGITIDTGPGEAKDYQLNWGAADPSQPSAYTPGADGKIHIDDGGLRITAERPEGPAGATVVTIDDGTGTPTTYTLGEEPLASTPMPPAGPGAVNPLASNGGALSPGQGGSTGVTGSAHSAGLTTDGTSGGPAGLTEAGTAQGVTGGPVGSAQSVGLAGDAGLVQPGGTDVGTAQGVAGGPVAGAQSAGLAGDAGVAQAGGIDVGTAQGVAGGPVAGAQSAGLAGDAGVAQAGGIDVGTPHGVTGGPVGSGQSVGLAGDAGVAQAGGIDGGTAQGVTGGPVGSGQSVGLAGDAGVAQPGLPAESGTTVPAHAVGGVADGLAPAAAVSGSLGDPRALDQPVPAAAGATLGTAPGLDPAGSGVAGDDGGMSMMPPMGGGAAQGGDDPERTSRAYRVDGDIFETAGSVGRISGSLDDEESGR</sequence>
<feature type="compositionally biased region" description="Polar residues" evidence="1">
    <location>
        <begin position="602"/>
        <end position="615"/>
    </location>
</feature>
<feature type="compositionally biased region" description="Low complexity" evidence="1">
    <location>
        <begin position="394"/>
        <end position="405"/>
    </location>
</feature>
<feature type="compositionally biased region" description="Low complexity" evidence="1">
    <location>
        <begin position="832"/>
        <end position="842"/>
    </location>
</feature>
<organism evidence="2 3">
    <name type="scientific">Amycolatopsis thermophila</name>
    <dbReference type="NCBI Taxonomy" id="206084"/>
    <lineage>
        <taxon>Bacteria</taxon>
        <taxon>Bacillati</taxon>
        <taxon>Actinomycetota</taxon>
        <taxon>Actinomycetes</taxon>
        <taxon>Pseudonocardiales</taxon>
        <taxon>Pseudonocardiaceae</taxon>
        <taxon>Amycolatopsis</taxon>
    </lineage>
</organism>
<evidence type="ECO:0008006" key="4">
    <source>
        <dbReference type="Google" id="ProtNLM"/>
    </source>
</evidence>
<dbReference type="Proteomes" id="UP001229651">
    <property type="component" value="Unassembled WGS sequence"/>
</dbReference>
<dbReference type="RefSeq" id="WP_306989815.1">
    <property type="nucleotide sequence ID" value="NZ_JAUSUT010000001.1"/>
</dbReference>
<feature type="compositionally biased region" description="Basic and acidic residues" evidence="1">
    <location>
        <begin position="464"/>
        <end position="488"/>
    </location>
</feature>
<comment type="caution">
    <text evidence="2">The sequence shown here is derived from an EMBL/GenBank/DDBJ whole genome shotgun (WGS) entry which is preliminary data.</text>
</comment>
<dbReference type="EMBL" id="JAUSUT010000001">
    <property type="protein sequence ID" value="MDQ0377504.1"/>
    <property type="molecule type" value="Genomic_DNA"/>
</dbReference>
<feature type="region of interest" description="Disordered" evidence="1">
    <location>
        <begin position="394"/>
        <end position="501"/>
    </location>
</feature>
<dbReference type="InterPro" id="IPR036689">
    <property type="entry name" value="ESAT-6-like_sf"/>
</dbReference>